<comment type="cofactor">
    <cofactor evidence="8">
        <name>Mn(2+)</name>
        <dbReference type="ChEBI" id="CHEBI:29035"/>
    </cofactor>
</comment>
<reference evidence="10 11" key="1">
    <citation type="journal article" date="2021" name="G3 (Bethesda)">
        <title>Improved contiguity of the threespine stickleback genome using long-read sequencing.</title>
        <authorList>
            <person name="Nath S."/>
            <person name="Shaw D.E."/>
            <person name="White M.A."/>
        </authorList>
    </citation>
    <scope>NUCLEOTIDE SEQUENCE [LARGE SCALE GENOMIC DNA]</scope>
    <source>
        <strain evidence="10 11">Lake Benthic</strain>
    </source>
</reference>
<dbReference type="InParanoid" id="G3P5J7"/>
<feature type="binding site" evidence="7">
    <location>
        <position position="410"/>
    </location>
    <ligand>
        <name>ATP</name>
        <dbReference type="ChEBI" id="CHEBI:30616"/>
    </ligand>
</feature>
<evidence type="ECO:0000313" key="10">
    <source>
        <dbReference type="Ensembl" id="ENSGACP00000012870.3"/>
    </source>
</evidence>
<evidence type="ECO:0000256" key="1">
    <source>
        <dbReference type="ARBA" id="ARBA00004555"/>
    </source>
</evidence>
<feature type="binding site" evidence="8">
    <location>
        <position position="425"/>
    </location>
    <ligand>
        <name>Mn(2+)</name>
        <dbReference type="ChEBI" id="CHEBI:29035"/>
    </ligand>
</feature>
<keyword evidence="8" id="KW-0479">Metal-binding</keyword>
<dbReference type="eggNOG" id="KOG3829">
    <property type="taxonomic scope" value="Eukaryota"/>
</dbReference>
<feature type="domain" description="FAM20 C-terminal" evidence="9">
    <location>
        <begin position="300"/>
        <end position="509"/>
    </location>
</feature>
<evidence type="ECO:0000259" key="9">
    <source>
        <dbReference type="Pfam" id="PF06702"/>
    </source>
</evidence>
<feature type="binding site" evidence="7">
    <location>
        <position position="425"/>
    </location>
    <ligand>
        <name>ATP</name>
        <dbReference type="ChEBI" id="CHEBI:30616"/>
    </ligand>
</feature>
<dbReference type="InterPro" id="IPR024869">
    <property type="entry name" value="FAM20"/>
</dbReference>
<evidence type="ECO:0000313" key="11">
    <source>
        <dbReference type="Proteomes" id="UP000007635"/>
    </source>
</evidence>
<evidence type="ECO:0000256" key="7">
    <source>
        <dbReference type="PIRSR" id="PIRSR624869-2"/>
    </source>
</evidence>
<evidence type="ECO:0000256" key="8">
    <source>
        <dbReference type="PIRSR" id="PIRSR624869-3"/>
    </source>
</evidence>
<evidence type="ECO:0000256" key="3">
    <source>
        <dbReference type="ARBA" id="ARBA00023034"/>
    </source>
</evidence>
<keyword evidence="7" id="KW-0547">Nucleotide-binding</keyword>
<dbReference type="Bgee" id="ENSGACG00000009751">
    <property type="expression patterns" value="Expressed in liver and 5 other cell types or tissues"/>
</dbReference>
<reference evidence="10" key="3">
    <citation type="submission" date="2025-09" db="UniProtKB">
        <authorList>
            <consortium name="Ensembl"/>
        </authorList>
    </citation>
    <scope>IDENTIFICATION</scope>
</reference>
<dbReference type="GO" id="GO:0070166">
    <property type="term" value="P:enamel mineralization"/>
    <property type="evidence" value="ECO:0007669"/>
    <property type="project" value="TreeGrafter"/>
</dbReference>
<dbReference type="GeneTree" id="ENSGT00950000182951"/>
<dbReference type="AlphaFoldDB" id="G3P5J7"/>
<evidence type="ECO:0000256" key="2">
    <source>
        <dbReference type="ARBA" id="ARBA00006557"/>
    </source>
</evidence>
<dbReference type="InterPro" id="IPR009581">
    <property type="entry name" value="FAM20_C"/>
</dbReference>
<keyword evidence="7" id="KW-0067">ATP-binding</keyword>
<dbReference type="Ensembl" id="ENSGACT00000012894.3">
    <property type="protein sequence ID" value="ENSGACP00000012870.3"/>
    <property type="gene ID" value="ENSGACG00000009751.3"/>
</dbReference>
<dbReference type="Proteomes" id="UP000007635">
    <property type="component" value="Chromosome V"/>
</dbReference>
<sequence length="529" mass="60110">MTPPMRRDRLFLAVTLTAVLSADLYLVLLPKLRGLGRGSGPFCPCGPVNLTLPRHGGLATPRLYNWSSVAPGGGAPPEPADRGSKLGRLFDHPLYNIQSPAPGPQETLLQEEDLVQHYRKKVSHWERRIKLYSKAAAISNITVTEHEVTFDPGASWLKFHLGINRYALYSREDAAVPQLLEDMQGMTVISADYTQDEKALKGACDCTQVVKPSGHHLKLALKMRNYAKAMFKPMRQQRDTETPEDVFYFVDFQRHNAEIAAFHLDRILDFRRVPPVAGRLVNITGEVFQVAHNEELRAVFFTSPANNSCFFAKCLYVCKTEYAVCGGPDLLEGSLSAYLPSLSIAPRISIPNPWIRSYTFTGREEWEVNPFYCDNIKKMYPYNSGDRLLNIIDMSIFDFLTSNMDRHHYEIFTKFGDEGFLLHLDNARGFCREIFSCVLLRIKRSTLLRLRLLARPEFRLSDVMRESLEGDSLRPILTEPHLSALDRRLQKVLRTVQRCVRRLGEDEVILKDFAESTRSPASAAESQVR</sequence>
<organism evidence="10 11">
    <name type="scientific">Gasterosteus aculeatus aculeatus</name>
    <name type="common">three-spined stickleback</name>
    <dbReference type="NCBI Taxonomy" id="481459"/>
    <lineage>
        <taxon>Eukaryota</taxon>
        <taxon>Metazoa</taxon>
        <taxon>Chordata</taxon>
        <taxon>Craniata</taxon>
        <taxon>Vertebrata</taxon>
        <taxon>Euteleostomi</taxon>
        <taxon>Actinopterygii</taxon>
        <taxon>Neopterygii</taxon>
        <taxon>Teleostei</taxon>
        <taxon>Neoteleostei</taxon>
        <taxon>Acanthomorphata</taxon>
        <taxon>Eupercaria</taxon>
        <taxon>Perciformes</taxon>
        <taxon>Cottioidei</taxon>
        <taxon>Gasterosteales</taxon>
        <taxon>Gasterosteidae</taxon>
        <taxon>Gasterosteus</taxon>
    </lineage>
</organism>
<dbReference type="STRING" id="69293.ENSGACP00000012870"/>
<feature type="binding site" evidence="7">
    <location>
        <begin position="336"/>
        <end position="339"/>
    </location>
    <ligand>
        <name>ATP</name>
        <dbReference type="ChEBI" id="CHEBI:30616"/>
    </ligand>
</feature>
<keyword evidence="8" id="KW-0464">Manganese</keyword>
<dbReference type="GO" id="GO:0043539">
    <property type="term" value="F:protein serine/threonine kinase activator activity"/>
    <property type="evidence" value="ECO:0007669"/>
    <property type="project" value="TreeGrafter"/>
</dbReference>
<evidence type="ECO:0000256" key="4">
    <source>
        <dbReference type="ARBA" id="ARBA00023157"/>
    </source>
</evidence>
<dbReference type="GO" id="GO:0005524">
    <property type="term" value="F:ATP binding"/>
    <property type="evidence" value="ECO:0007669"/>
    <property type="project" value="UniProtKB-KW"/>
</dbReference>
<feature type="active site" evidence="6">
    <location>
        <position position="405"/>
    </location>
</feature>
<comment type="subcellular location">
    <subcellularLocation>
        <location evidence="1">Golgi apparatus</location>
    </subcellularLocation>
</comment>
<evidence type="ECO:0000256" key="5">
    <source>
        <dbReference type="ARBA" id="ARBA00023180"/>
    </source>
</evidence>
<dbReference type="Pfam" id="PF06702">
    <property type="entry name" value="Fam20C"/>
    <property type="match status" value="1"/>
</dbReference>
<dbReference type="PANTHER" id="PTHR12450:SF12">
    <property type="entry name" value="PSEUDOKINASE FAM20A"/>
    <property type="match status" value="1"/>
</dbReference>
<keyword evidence="3" id="KW-0333">Golgi apparatus</keyword>
<proteinExistence type="inferred from homology"/>
<name>G3P5J7_GASAC</name>
<dbReference type="PANTHER" id="PTHR12450">
    <property type="entry name" value="DENTIN MATRIX PROTEIN 4 PROTEIN FAM20"/>
    <property type="match status" value="1"/>
</dbReference>
<accession>G3P5J7</accession>
<evidence type="ECO:0000256" key="6">
    <source>
        <dbReference type="PIRSR" id="PIRSR624869-1"/>
    </source>
</evidence>
<dbReference type="GO" id="GO:0046872">
    <property type="term" value="F:metal ion binding"/>
    <property type="evidence" value="ECO:0007669"/>
    <property type="project" value="UniProtKB-KW"/>
</dbReference>
<protein>
    <submittedName>
        <fullName evidence="10">FAM20A golgi associated secretory pathway pseudokinase</fullName>
    </submittedName>
</protein>
<dbReference type="GO" id="GO:0005794">
    <property type="term" value="C:Golgi apparatus"/>
    <property type="evidence" value="ECO:0007669"/>
    <property type="project" value="UniProtKB-SubCell"/>
</dbReference>
<dbReference type="OMA" id="PLTQCCI"/>
<feature type="binding site" evidence="7">
    <location>
        <position position="232"/>
    </location>
    <ligand>
        <name>ATP</name>
        <dbReference type="ChEBI" id="CHEBI:30616"/>
    </ligand>
</feature>
<comment type="similarity">
    <text evidence="2">Belongs to the FAM20 family.</text>
</comment>
<keyword evidence="11" id="KW-1185">Reference proteome</keyword>
<reference evidence="10" key="2">
    <citation type="submission" date="2025-08" db="UniProtKB">
        <authorList>
            <consortium name="Ensembl"/>
        </authorList>
    </citation>
    <scope>IDENTIFICATION</scope>
</reference>
<keyword evidence="5" id="KW-0325">Glycoprotein</keyword>
<keyword evidence="4" id="KW-1015">Disulfide bond</keyword>